<protein>
    <submittedName>
        <fullName evidence="1">Uncharacterized protein</fullName>
    </submittedName>
</protein>
<gene>
    <name evidence="1" type="ORF">KO493_03435</name>
</gene>
<name>A0ACC5U5Z9_9FLAO</name>
<dbReference type="Proteomes" id="UP001647509">
    <property type="component" value="Unassembled WGS sequence"/>
</dbReference>
<evidence type="ECO:0000313" key="2">
    <source>
        <dbReference type="Proteomes" id="UP001647509"/>
    </source>
</evidence>
<proteinExistence type="predicted"/>
<accession>A0ACC5U5Z9</accession>
<sequence>MKINLTTLVFLISVACFSQNFSKKKQYYFQDNLITEAQFKSLDKRKIYTKTIENDTLRIEQVYRHKKIGKLDSIQFHQINMLLKKMVGTEFNPEIKTMIHLYSNNDKAIYRDSKNKKYWKWIKTNANRYQSFLIGTKTSRVEPQAKNHIYLDQYNVLERLFFKDSEFKTNHLLIKPDAEIYTYFGLEDISYVLDASID</sequence>
<keyword evidence="2" id="KW-1185">Reference proteome</keyword>
<comment type="caution">
    <text evidence="1">The sequence shown here is derived from an EMBL/GenBank/DDBJ whole genome shotgun (WGS) entry which is preliminary data.</text>
</comment>
<reference evidence="1" key="1">
    <citation type="submission" date="2021-05" db="EMBL/GenBank/DDBJ databases">
        <title>Draft genomes of bacteria isolated from model marine particles.</title>
        <authorList>
            <person name="Datta M.S."/>
            <person name="Schwartzman J.A."/>
            <person name="Enke T.N."/>
            <person name="Saavedra J."/>
            <person name="Cermak N."/>
            <person name="Cordero O.X."/>
        </authorList>
    </citation>
    <scope>NUCLEOTIDE SEQUENCE</scope>
    <source>
        <strain evidence="1">I2M19</strain>
    </source>
</reference>
<organism evidence="1 2">
    <name type="scientific">Pseudotamlana agarivorans</name>
    <dbReference type="NCBI Taxonomy" id="481183"/>
    <lineage>
        <taxon>Bacteria</taxon>
        <taxon>Pseudomonadati</taxon>
        <taxon>Bacteroidota</taxon>
        <taxon>Flavobacteriia</taxon>
        <taxon>Flavobacteriales</taxon>
        <taxon>Flavobacteriaceae</taxon>
        <taxon>Pseudotamlana</taxon>
    </lineage>
</organism>
<evidence type="ECO:0000313" key="1">
    <source>
        <dbReference type="EMBL" id="MBU2949747.1"/>
    </source>
</evidence>
<dbReference type="EMBL" id="JAHKPD010000008">
    <property type="protein sequence ID" value="MBU2949747.1"/>
    <property type="molecule type" value="Genomic_DNA"/>
</dbReference>